<dbReference type="HAMAP" id="MF_00693">
    <property type="entry name" value="Transcrip_reg_TACO1"/>
    <property type="match status" value="1"/>
</dbReference>
<dbReference type="Pfam" id="PF20772">
    <property type="entry name" value="TACO1_YebC_N"/>
    <property type="match status" value="1"/>
</dbReference>
<dbReference type="PANTHER" id="PTHR12532">
    <property type="entry name" value="TRANSLATIONAL ACTIVATOR OF CYTOCHROME C OXIDASE 1"/>
    <property type="match status" value="1"/>
</dbReference>
<dbReference type="Proteomes" id="UP000824159">
    <property type="component" value="Unassembled WGS sequence"/>
</dbReference>
<feature type="domain" description="TACO1/YebC-like N-terminal" evidence="8">
    <location>
        <begin position="6"/>
        <end position="72"/>
    </location>
</feature>
<dbReference type="GO" id="GO:0005829">
    <property type="term" value="C:cytosol"/>
    <property type="evidence" value="ECO:0007669"/>
    <property type="project" value="TreeGrafter"/>
</dbReference>
<dbReference type="FunFam" id="3.30.70.980:FF:000002">
    <property type="entry name" value="Probable transcriptional regulatory protein YebC"/>
    <property type="match status" value="1"/>
</dbReference>
<gene>
    <name evidence="9" type="ORF">IAD12_07980</name>
</gene>
<comment type="caution">
    <text evidence="9">The sequence shown here is derived from an EMBL/GenBank/DDBJ whole genome shotgun (WGS) entry which is preliminary data.</text>
</comment>
<keyword evidence="4 6" id="KW-0238">DNA-binding</keyword>
<sequence length="244" mass="26415">MGRHGTIAGRKAAQDSKRAAMFTKYTRAIIVAAKAGGDPDYNATLRVAIEKAKSIGMPNDNIKRAVKKGSGELEGETYEELSFEGYGVGGVAVIVEALTDNRNRTTSAVRSTFDKHGGNLGAPGCVSYMFARKGIIIIEKADDIDEDALMEVALEAGADDMITHDDSYEIQTTPENYTAVHGAVIDAGYEIVDSDVEFVASMEATPKDEHDLKMLKKMIDILEDNDDVQKVHHNCGVDLDSIEL</sequence>
<dbReference type="Gene3D" id="1.10.10.200">
    <property type="match status" value="1"/>
</dbReference>
<accession>A0A9D1KVM5</accession>
<name>A0A9D1KVM5_9FIRM</name>
<evidence type="ECO:0000256" key="5">
    <source>
        <dbReference type="ARBA" id="ARBA00023163"/>
    </source>
</evidence>
<dbReference type="InterPro" id="IPR029072">
    <property type="entry name" value="YebC-like"/>
</dbReference>
<evidence type="ECO:0000256" key="4">
    <source>
        <dbReference type="ARBA" id="ARBA00023125"/>
    </source>
</evidence>
<evidence type="ECO:0000259" key="8">
    <source>
        <dbReference type="Pfam" id="PF20772"/>
    </source>
</evidence>
<keyword evidence="5 6" id="KW-0804">Transcription</keyword>
<organism evidence="9 10">
    <name type="scientific">Candidatus Allocopromorpha excrementavium</name>
    <dbReference type="NCBI Taxonomy" id="2840741"/>
    <lineage>
        <taxon>Bacteria</taxon>
        <taxon>Bacillati</taxon>
        <taxon>Bacillota</taxon>
        <taxon>Clostridia</taxon>
        <taxon>Eubacteriales</taxon>
        <taxon>Eubacteriaceae</taxon>
        <taxon>Eubacteriaceae incertae sedis</taxon>
        <taxon>Candidatus Allocopromorpha</taxon>
    </lineage>
</organism>
<dbReference type="NCBIfam" id="TIGR01033">
    <property type="entry name" value="YebC/PmpR family DNA-binding transcriptional regulator"/>
    <property type="match status" value="1"/>
</dbReference>
<dbReference type="InterPro" id="IPR017856">
    <property type="entry name" value="Integrase-like_N"/>
</dbReference>
<evidence type="ECO:0000256" key="2">
    <source>
        <dbReference type="ARBA" id="ARBA00022490"/>
    </source>
</evidence>
<protein>
    <recommendedName>
        <fullName evidence="6">Probable transcriptional regulatory protein IAD12_07980</fullName>
    </recommendedName>
</protein>
<dbReference type="Pfam" id="PF01709">
    <property type="entry name" value="Transcrip_reg"/>
    <property type="match status" value="1"/>
</dbReference>
<dbReference type="PANTHER" id="PTHR12532:SF6">
    <property type="entry name" value="TRANSCRIPTIONAL REGULATORY PROTEIN YEBC-RELATED"/>
    <property type="match status" value="1"/>
</dbReference>
<reference evidence="9" key="1">
    <citation type="submission" date="2020-10" db="EMBL/GenBank/DDBJ databases">
        <authorList>
            <person name="Gilroy R."/>
        </authorList>
    </citation>
    <scope>NUCLEOTIDE SEQUENCE</scope>
    <source>
        <strain evidence="9">CHK176-22527</strain>
    </source>
</reference>
<dbReference type="Gene3D" id="3.30.70.980">
    <property type="match status" value="2"/>
</dbReference>
<dbReference type="SUPFAM" id="SSF75625">
    <property type="entry name" value="YebC-like"/>
    <property type="match status" value="1"/>
</dbReference>
<dbReference type="GO" id="GO:0006355">
    <property type="term" value="P:regulation of DNA-templated transcription"/>
    <property type="evidence" value="ECO:0007669"/>
    <property type="project" value="UniProtKB-UniRule"/>
</dbReference>
<evidence type="ECO:0000313" key="10">
    <source>
        <dbReference type="Proteomes" id="UP000824159"/>
    </source>
</evidence>
<evidence type="ECO:0000256" key="6">
    <source>
        <dbReference type="HAMAP-Rule" id="MF_00693"/>
    </source>
</evidence>
<evidence type="ECO:0000259" key="7">
    <source>
        <dbReference type="Pfam" id="PF01709"/>
    </source>
</evidence>
<dbReference type="AlphaFoldDB" id="A0A9D1KVM5"/>
<keyword evidence="2 6" id="KW-0963">Cytoplasm</keyword>
<keyword evidence="3 6" id="KW-0805">Transcription regulation</keyword>
<evidence type="ECO:0000313" key="9">
    <source>
        <dbReference type="EMBL" id="HIU00174.1"/>
    </source>
</evidence>
<reference evidence="9" key="2">
    <citation type="journal article" date="2021" name="PeerJ">
        <title>Extensive microbial diversity within the chicken gut microbiome revealed by metagenomics and culture.</title>
        <authorList>
            <person name="Gilroy R."/>
            <person name="Ravi A."/>
            <person name="Getino M."/>
            <person name="Pursley I."/>
            <person name="Horton D.L."/>
            <person name="Alikhan N.F."/>
            <person name="Baker D."/>
            <person name="Gharbi K."/>
            <person name="Hall N."/>
            <person name="Watson M."/>
            <person name="Adriaenssens E.M."/>
            <person name="Foster-Nyarko E."/>
            <person name="Jarju S."/>
            <person name="Secka A."/>
            <person name="Antonio M."/>
            <person name="Oren A."/>
            <person name="Chaudhuri R.R."/>
            <person name="La Ragione R."/>
            <person name="Hildebrand F."/>
            <person name="Pallen M.J."/>
        </authorList>
    </citation>
    <scope>NUCLEOTIDE SEQUENCE</scope>
    <source>
        <strain evidence="9">CHK176-22527</strain>
    </source>
</reference>
<dbReference type="InterPro" id="IPR049083">
    <property type="entry name" value="TACO1_YebC_N"/>
</dbReference>
<dbReference type="InterPro" id="IPR048300">
    <property type="entry name" value="TACO1_YebC-like_2nd/3rd_dom"/>
</dbReference>
<evidence type="ECO:0000256" key="3">
    <source>
        <dbReference type="ARBA" id="ARBA00023015"/>
    </source>
</evidence>
<dbReference type="InterPro" id="IPR002876">
    <property type="entry name" value="Transcrip_reg_TACO1-like"/>
</dbReference>
<dbReference type="EMBL" id="DVLX01000096">
    <property type="protein sequence ID" value="HIU00174.1"/>
    <property type="molecule type" value="Genomic_DNA"/>
</dbReference>
<dbReference type="NCBIfam" id="NF009044">
    <property type="entry name" value="PRK12378.1"/>
    <property type="match status" value="1"/>
</dbReference>
<dbReference type="NCBIfam" id="NF001030">
    <property type="entry name" value="PRK00110.1"/>
    <property type="match status" value="1"/>
</dbReference>
<comment type="similarity">
    <text evidence="1 6">Belongs to the TACO1 family.</text>
</comment>
<feature type="domain" description="TACO1/YebC-like second and third" evidence="7">
    <location>
        <begin position="78"/>
        <end position="234"/>
    </location>
</feature>
<proteinExistence type="inferred from homology"/>
<dbReference type="GO" id="GO:0003677">
    <property type="term" value="F:DNA binding"/>
    <property type="evidence" value="ECO:0007669"/>
    <property type="project" value="UniProtKB-UniRule"/>
</dbReference>
<evidence type="ECO:0000256" key="1">
    <source>
        <dbReference type="ARBA" id="ARBA00008724"/>
    </source>
</evidence>
<dbReference type="InterPro" id="IPR026564">
    <property type="entry name" value="Transcrip_reg_TACO1-like_dom3"/>
</dbReference>
<comment type="subcellular location">
    <subcellularLocation>
        <location evidence="6">Cytoplasm</location>
    </subcellularLocation>
</comment>